<dbReference type="AlphaFoldDB" id="A0A9X7GAJ1"/>
<name>A0A9X7GAJ1_BACTU</name>
<dbReference type="RefSeq" id="WP_097962111.1">
    <property type="nucleotide sequence ID" value="NZ_NUHS01000052.1"/>
</dbReference>
<comment type="caution">
    <text evidence="2">The sequence shown here is derived from an EMBL/GenBank/DDBJ whole genome shotgun (WGS) entry which is preliminary data.</text>
</comment>
<dbReference type="EMBL" id="NVDU01000141">
    <property type="protein sequence ID" value="PFV21273.1"/>
    <property type="molecule type" value="Genomic_DNA"/>
</dbReference>
<keyword evidence="1" id="KW-0812">Transmembrane</keyword>
<evidence type="ECO:0000313" key="2">
    <source>
        <dbReference type="EMBL" id="PFV21273.1"/>
    </source>
</evidence>
<feature type="transmembrane region" description="Helical" evidence="1">
    <location>
        <begin position="43"/>
        <end position="66"/>
    </location>
</feature>
<protein>
    <submittedName>
        <fullName evidence="2">Uncharacterized protein</fullName>
    </submittedName>
</protein>
<keyword evidence="1" id="KW-0472">Membrane</keyword>
<dbReference type="Proteomes" id="UP000223366">
    <property type="component" value="Unassembled WGS sequence"/>
</dbReference>
<evidence type="ECO:0000256" key="1">
    <source>
        <dbReference type="SAM" id="Phobius"/>
    </source>
</evidence>
<sequence>MLEVITAFFLLILHSIVYLFSSGETKQIAKKHIKEILNSPDGVIILIVAAALLIGGYIYIFMVSVYDYKLKLYSSI</sequence>
<accession>A0A9X7GAJ1</accession>
<evidence type="ECO:0000313" key="3">
    <source>
        <dbReference type="Proteomes" id="UP000223366"/>
    </source>
</evidence>
<organism evidence="2 3">
    <name type="scientific">Bacillus thuringiensis</name>
    <dbReference type="NCBI Taxonomy" id="1428"/>
    <lineage>
        <taxon>Bacteria</taxon>
        <taxon>Bacillati</taxon>
        <taxon>Bacillota</taxon>
        <taxon>Bacilli</taxon>
        <taxon>Bacillales</taxon>
        <taxon>Bacillaceae</taxon>
        <taxon>Bacillus</taxon>
        <taxon>Bacillus cereus group</taxon>
    </lineage>
</organism>
<keyword evidence="1" id="KW-1133">Transmembrane helix</keyword>
<gene>
    <name evidence="2" type="ORF">COK99_32165</name>
</gene>
<reference evidence="2 3" key="1">
    <citation type="submission" date="2017-09" db="EMBL/GenBank/DDBJ databases">
        <title>Large-scale bioinformatics analysis of Bacillus genomes uncovers conserved roles of natural products in bacterial physiology.</title>
        <authorList>
            <consortium name="Agbiome Team Llc"/>
            <person name="Bleich R.M."/>
            <person name="Grubbs K.J."/>
            <person name="Santa Maria K.C."/>
            <person name="Allen S.E."/>
            <person name="Farag S."/>
            <person name="Shank E.A."/>
            <person name="Bowers A."/>
        </authorList>
    </citation>
    <scope>NUCLEOTIDE SEQUENCE [LARGE SCALE GENOMIC DNA]</scope>
    <source>
        <strain evidence="2 3">AFS060060</strain>
    </source>
</reference>
<proteinExistence type="predicted"/>